<dbReference type="NCBIfam" id="NF008359">
    <property type="entry name" value="PRK11148.1"/>
    <property type="match status" value="1"/>
</dbReference>
<evidence type="ECO:0000256" key="1">
    <source>
        <dbReference type="ARBA" id="ARBA00022723"/>
    </source>
</evidence>
<dbReference type="Pfam" id="PF00149">
    <property type="entry name" value="Metallophos"/>
    <property type="match status" value="1"/>
</dbReference>
<dbReference type="InterPro" id="IPR026575">
    <property type="entry name" value="GpdQ/CpdA-like"/>
</dbReference>
<proteinExistence type="inferred from homology"/>
<dbReference type="EMBL" id="FOAA01000002">
    <property type="protein sequence ID" value="SEK43266.1"/>
    <property type="molecule type" value="Genomic_DNA"/>
</dbReference>
<evidence type="ECO:0000259" key="5">
    <source>
        <dbReference type="Pfam" id="PF00149"/>
    </source>
</evidence>
<dbReference type="PANTHER" id="PTHR42988">
    <property type="entry name" value="PHOSPHOHYDROLASE"/>
    <property type="match status" value="1"/>
</dbReference>
<keyword evidence="7" id="KW-1185">Reference proteome</keyword>
<comment type="similarity">
    <text evidence="4">Belongs to the cyclic nucleotide phosphodiesterase class-III family.</text>
</comment>
<sequence length="268" mass="29648">MSYTGAQVRPLRILQITDLHLCPQPGDVMDSGINTDDSLQRVLAQVKQQEPHLDRVLVTGDLVHEPVPEAYQRVSRQLSPLPCPVHCLPGNHDDADLMEDTLAASNLHCGKILSLGDWLIVLLNSTVPGASHGKLDEAELELLEESLSRHPSSHALICLHHPVIPVGSPWMDRIGLCNADDFLGVIDEHDKVRGVLFGHAHQAVDRTRNGVRLLCAPSTGAQFAPRSQTPRLDDLPPGYRRLDLFPDGRIDTWVNYLPQVPEWRLCGT</sequence>
<dbReference type="GO" id="GO:0046872">
    <property type="term" value="F:metal ion binding"/>
    <property type="evidence" value="ECO:0007669"/>
    <property type="project" value="UniProtKB-KW"/>
</dbReference>
<dbReference type="InterPro" id="IPR004843">
    <property type="entry name" value="Calcineurin-like_PHP"/>
</dbReference>
<gene>
    <name evidence="6" type="ORF">SAMN05444515_10217</name>
</gene>
<dbReference type="Proteomes" id="UP000199256">
    <property type="component" value="Unassembled WGS sequence"/>
</dbReference>
<feature type="domain" description="Calcineurin-like phosphoesterase" evidence="5">
    <location>
        <begin position="11"/>
        <end position="202"/>
    </location>
</feature>
<evidence type="ECO:0000313" key="6">
    <source>
        <dbReference type="EMBL" id="SEK43266.1"/>
    </source>
</evidence>
<dbReference type="PANTHER" id="PTHR42988:SF2">
    <property type="entry name" value="CYCLIC NUCLEOTIDE PHOSPHODIESTERASE CBUA0032-RELATED"/>
    <property type="match status" value="1"/>
</dbReference>
<dbReference type="InterPro" id="IPR050884">
    <property type="entry name" value="CNP_phosphodiesterase-III"/>
</dbReference>
<evidence type="ECO:0000256" key="3">
    <source>
        <dbReference type="ARBA" id="ARBA00023004"/>
    </source>
</evidence>
<dbReference type="STRING" id="1396821.SAMN05444515_10217"/>
<dbReference type="SUPFAM" id="SSF56300">
    <property type="entry name" value="Metallo-dependent phosphatases"/>
    <property type="match status" value="1"/>
</dbReference>
<keyword evidence="2" id="KW-0378">Hydrolase</keyword>
<evidence type="ECO:0000256" key="2">
    <source>
        <dbReference type="ARBA" id="ARBA00022801"/>
    </source>
</evidence>
<dbReference type="CDD" id="cd07402">
    <property type="entry name" value="MPP_GpdQ"/>
    <property type="match status" value="1"/>
</dbReference>
<dbReference type="AlphaFoldDB" id="A0A1H7GYM7"/>
<keyword evidence="1" id="KW-0479">Metal-binding</keyword>
<dbReference type="InterPro" id="IPR029052">
    <property type="entry name" value="Metallo-depent_PP-like"/>
</dbReference>
<evidence type="ECO:0000256" key="4">
    <source>
        <dbReference type="ARBA" id="ARBA00025742"/>
    </source>
</evidence>
<dbReference type="GO" id="GO:0004112">
    <property type="term" value="F:cyclic-nucleotide phosphodiesterase activity"/>
    <property type="evidence" value="ECO:0007669"/>
    <property type="project" value="InterPro"/>
</dbReference>
<keyword evidence="3" id="KW-0408">Iron</keyword>
<name>A0A1H7GYM7_9GAMM</name>
<protein>
    <submittedName>
        <fullName evidence="6">Icc protein</fullName>
    </submittedName>
</protein>
<dbReference type="OrthoDB" id="9784378at2"/>
<accession>A0A1H7GYM7</accession>
<organism evidence="6 7">
    <name type="scientific">Ectothiorhodospira marina</name>
    <dbReference type="NCBI Taxonomy" id="1396821"/>
    <lineage>
        <taxon>Bacteria</taxon>
        <taxon>Pseudomonadati</taxon>
        <taxon>Pseudomonadota</taxon>
        <taxon>Gammaproteobacteria</taxon>
        <taxon>Chromatiales</taxon>
        <taxon>Ectothiorhodospiraceae</taxon>
        <taxon>Ectothiorhodospira</taxon>
    </lineage>
</organism>
<evidence type="ECO:0000313" key="7">
    <source>
        <dbReference type="Proteomes" id="UP000199256"/>
    </source>
</evidence>
<reference evidence="7" key="1">
    <citation type="submission" date="2016-10" db="EMBL/GenBank/DDBJ databases">
        <authorList>
            <person name="Varghese N."/>
            <person name="Submissions S."/>
        </authorList>
    </citation>
    <scope>NUCLEOTIDE SEQUENCE [LARGE SCALE GENOMIC DNA]</scope>
    <source>
        <strain evidence="7">DSM 241</strain>
    </source>
</reference>
<dbReference type="Gene3D" id="3.60.21.10">
    <property type="match status" value="1"/>
</dbReference>
<dbReference type="RefSeq" id="WP_090250598.1">
    <property type="nucleotide sequence ID" value="NZ_FOAA01000002.1"/>
</dbReference>